<dbReference type="SUPFAM" id="SSF51905">
    <property type="entry name" value="FAD/NAD(P)-binding domain"/>
    <property type="match status" value="1"/>
</dbReference>
<dbReference type="AlphaFoldDB" id="A0A7X6M0A5"/>
<dbReference type="Pfam" id="PF01593">
    <property type="entry name" value="Amino_oxidase"/>
    <property type="match status" value="1"/>
</dbReference>
<accession>A0A7X6M0A5</accession>
<evidence type="ECO:0000256" key="2">
    <source>
        <dbReference type="ARBA" id="ARBA00038825"/>
    </source>
</evidence>
<dbReference type="RefSeq" id="WP_040718884.1">
    <property type="nucleotide sequence ID" value="NZ_CAWPHS010000009.1"/>
</dbReference>
<dbReference type="GO" id="GO:0016491">
    <property type="term" value="F:oxidoreductase activity"/>
    <property type="evidence" value="ECO:0007669"/>
    <property type="project" value="InterPro"/>
</dbReference>
<reference evidence="5 6" key="1">
    <citation type="submission" date="2020-04" db="EMBL/GenBank/DDBJ databases">
        <title>MicrobeNet Type strains.</title>
        <authorList>
            <person name="Nicholson A.C."/>
        </authorList>
    </citation>
    <scope>NUCLEOTIDE SEQUENCE [LARGE SCALE GENOMIC DNA]</scope>
    <source>
        <strain evidence="5 6">DSM 44445</strain>
    </source>
</reference>
<evidence type="ECO:0000313" key="6">
    <source>
        <dbReference type="Proteomes" id="UP000523447"/>
    </source>
</evidence>
<comment type="subunit">
    <text evidence="2">Interacts with COX5B; this interaction may contribute to localize PYROXD2 to the inner face of the inner mitochondrial membrane.</text>
</comment>
<gene>
    <name evidence="5" type="ORF">HGA07_17345</name>
</gene>
<dbReference type="InterPro" id="IPR036188">
    <property type="entry name" value="FAD/NAD-bd_sf"/>
</dbReference>
<feature type="domain" description="Amine oxidase" evidence="4">
    <location>
        <begin position="18"/>
        <end position="388"/>
    </location>
</feature>
<protein>
    <recommendedName>
        <fullName evidence="3">Pyridine nucleotide-disulfide oxidoreductase domain-containing protein 2</fullName>
    </recommendedName>
</protein>
<keyword evidence="6" id="KW-1185">Reference proteome</keyword>
<comment type="function">
    <text evidence="1">Probable oxidoreductase that may play a role as regulator of mitochondrial function.</text>
</comment>
<evidence type="ECO:0000256" key="3">
    <source>
        <dbReference type="ARBA" id="ARBA00040298"/>
    </source>
</evidence>
<evidence type="ECO:0000256" key="1">
    <source>
        <dbReference type="ARBA" id="ARBA00037217"/>
    </source>
</evidence>
<name>A0A7X6M0A5_9NOCA</name>
<dbReference type="PANTHER" id="PTHR10668">
    <property type="entry name" value="PHYTOENE DEHYDROGENASE"/>
    <property type="match status" value="1"/>
</dbReference>
<dbReference type="InterPro" id="IPR002937">
    <property type="entry name" value="Amino_oxidase"/>
</dbReference>
<evidence type="ECO:0000259" key="4">
    <source>
        <dbReference type="Pfam" id="PF01593"/>
    </source>
</evidence>
<evidence type="ECO:0000313" key="5">
    <source>
        <dbReference type="EMBL" id="NKY87389.1"/>
    </source>
</evidence>
<comment type="caution">
    <text evidence="5">The sequence shown here is derived from an EMBL/GenBank/DDBJ whole genome shotgun (WGS) entry which is preliminary data.</text>
</comment>
<sequence length="532" mass="56108">MAGGDEADAVIVGAGHNGLVAAALLADAGWDVVVLEAQDEVGGAVRSAELVPGFRMDLFSAFYPLAAASPSLRRLALEDHGLRWSRAPVVYGHPTCAEDDDAVAVYPDLDATAAALARRDPRDGSTWLRLAEQWQTVKPHLLRAFLGPFPPVRGPLGLLRRLGSAELLRYLRFLVLPVGRMTDELFHDEAAKLLLLGNAMHADVPVDAPGSGVYGYLLTMLAQDVGFPVPVGGAGELSRALARRAEAAGARVCCGQPVDRIVLRGGRAGGVVTVGGTVVRARRAVIADVDAPTLYTELLAQEQLPARLRSDLTRFGWDAPTVKVNYALSGPVPWRSEVLRSAGTVHLGADRNGLARWTTDLGTGVVPDTPFLLFGQMTTADRSRSEPGTESAWAYTHLPRGITDDAAADLLAERVDAVLEAHAPGFVDRIRARIVQRPGDLHAADANLVGGAVNGGTSQLHQQLIFRPVPGLGRPETPIPGLYLGSSSAHPGGGVHGTCGANAARAALAAQRRTGWPRRKAAATLTAVLYGD</sequence>
<dbReference type="PANTHER" id="PTHR10668:SF105">
    <property type="entry name" value="DEHYDROGENASE-RELATED"/>
    <property type="match status" value="1"/>
</dbReference>
<dbReference type="Proteomes" id="UP000523447">
    <property type="component" value="Unassembled WGS sequence"/>
</dbReference>
<dbReference type="Gene3D" id="3.50.50.60">
    <property type="entry name" value="FAD/NAD(P)-binding domain"/>
    <property type="match status" value="2"/>
</dbReference>
<dbReference type="EMBL" id="JAAXPE010000017">
    <property type="protein sequence ID" value="NKY87389.1"/>
    <property type="molecule type" value="Genomic_DNA"/>
</dbReference>
<proteinExistence type="predicted"/>
<organism evidence="5 6">
    <name type="scientific">Nocardia veterana</name>
    <dbReference type="NCBI Taxonomy" id="132249"/>
    <lineage>
        <taxon>Bacteria</taxon>
        <taxon>Bacillati</taxon>
        <taxon>Actinomycetota</taxon>
        <taxon>Actinomycetes</taxon>
        <taxon>Mycobacteriales</taxon>
        <taxon>Nocardiaceae</taxon>
        <taxon>Nocardia</taxon>
    </lineage>
</organism>